<keyword evidence="2" id="KW-1185">Reference proteome</keyword>
<reference evidence="1" key="1">
    <citation type="journal article" date="2020" name="G3 (Bethesda)">
        <title>High-Quality Assemblies for Three Invasive Social Wasps from the &lt;i&gt;Vespula&lt;/i&gt; Genus.</title>
        <authorList>
            <person name="Harrop T.W.R."/>
            <person name="Guhlin J."/>
            <person name="McLaughlin G.M."/>
            <person name="Permina E."/>
            <person name="Stockwell P."/>
            <person name="Gilligan J."/>
            <person name="Le Lec M.F."/>
            <person name="Gruber M.A.M."/>
            <person name="Quinn O."/>
            <person name="Lovegrove M."/>
            <person name="Duncan E.J."/>
            <person name="Remnant E.J."/>
            <person name="Van Eeckhoven J."/>
            <person name="Graham B."/>
            <person name="Knapp R.A."/>
            <person name="Langford K.W."/>
            <person name="Kronenberg Z."/>
            <person name="Press M.O."/>
            <person name="Eacker S.M."/>
            <person name="Wilson-Rankin E.E."/>
            <person name="Purcell J."/>
            <person name="Lester P.J."/>
            <person name="Dearden P.K."/>
        </authorList>
    </citation>
    <scope>NUCLEOTIDE SEQUENCE</scope>
    <source>
        <strain evidence="1">Linc-1</strain>
    </source>
</reference>
<sequence>MFYGRIGSRGTTEFLGFVGSALAIRKSFLDSLERSRRIDSSSANDPRSLELFLHVALRAIAPLSFVTINAYPDKGGNRVWLCTIKNIPCLLPQIARLEEIPKKISNDTLAITRYLPCDKDQ</sequence>
<organism evidence="1 2">
    <name type="scientific">Vespula germanica</name>
    <name type="common">German yellow jacket</name>
    <name type="synonym">Paravespula germanica</name>
    <dbReference type="NCBI Taxonomy" id="30212"/>
    <lineage>
        <taxon>Eukaryota</taxon>
        <taxon>Metazoa</taxon>
        <taxon>Ecdysozoa</taxon>
        <taxon>Arthropoda</taxon>
        <taxon>Hexapoda</taxon>
        <taxon>Insecta</taxon>
        <taxon>Pterygota</taxon>
        <taxon>Neoptera</taxon>
        <taxon>Endopterygota</taxon>
        <taxon>Hymenoptera</taxon>
        <taxon>Apocrita</taxon>
        <taxon>Aculeata</taxon>
        <taxon>Vespoidea</taxon>
        <taxon>Vespidae</taxon>
        <taxon>Vespinae</taxon>
        <taxon>Vespula</taxon>
    </lineage>
</organism>
<dbReference type="Proteomes" id="UP000617340">
    <property type="component" value="Unassembled WGS sequence"/>
</dbReference>
<evidence type="ECO:0000313" key="1">
    <source>
        <dbReference type="EMBL" id="KAF7388316.1"/>
    </source>
</evidence>
<accession>A0A834JIP7</accession>
<dbReference type="AlphaFoldDB" id="A0A834JIP7"/>
<evidence type="ECO:0000313" key="2">
    <source>
        <dbReference type="Proteomes" id="UP000617340"/>
    </source>
</evidence>
<name>A0A834JIP7_VESGE</name>
<comment type="caution">
    <text evidence="1">The sequence shown here is derived from an EMBL/GenBank/DDBJ whole genome shotgun (WGS) entry which is preliminary data.</text>
</comment>
<protein>
    <submittedName>
        <fullName evidence="1">Uncharacterized protein</fullName>
    </submittedName>
</protein>
<dbReference type="EMBL" id="JACSDZ010000013">
    <property type="protein sequence ID" value="KAF7388316.1"/>
    <property type="molecule type" value="Genomic_DNA"/>
</dbReference>
<proteinExistence type="predicted"/>
<gene>
    <name evidence="1" type="ORF">HZH68_012258</name>
</gene>